<organism evidence="7 8">
    <name type="scientific">Neobacillus vireti LMG 21834</name>
    <dbReference type="NCBI Taxonomy" id="1131730"/>
    <lineage>
        <taxon>Bacteria</taxon>
        <taxon>Bacillati</taxon>
        <taxon>Bacillota</taxon>
        <taxon>Bacilli</taxon>
        <taxon>Bacillales</taxon>
        <taxon>Bacillaceae</taxon>
        <taxon>Neobacillus</taxon>
    </lineage>
</organism>
<comment type="caution">
    <text evidence="7">The sequence shown here is derived from an EMBL/GenBank/DDBJ whole genome shotgun (WGS) entry which is preliminary data.</text>
</comment>
<feature type="transmembrane region" description="Helical" evidence="6">
    <location>
        <begin position="67"/>
        <end position="85"/>
    </location>
</feature>
<dbReference type="Proteomes" id="UP000018877">
    <property type="component" value="Unassembled WGS sequence"/>
</dbReference>
<comment type="subcellular location">
    <subcellularLocation>
        <location evidence="1">Cell membrane</location>
        <topology evidence="1">Multi-pass membrane protein</topology>
    </subcellularLocation>
</comment>
<dbReference type="PANTHER" id="PTHR33931:SF6">
    <property type="entry name" value="INTEGRAL MEMBRANE PROTEIN YXZK-RELATED"/>
    <property type="match status" value="1"/>
</dbReference>
<evidence type="ECO:0000256" key="5">
    <source>
        <dbReference type="ARBA" id="ARBA00023136"/>
    </source>
</evidence>
<feature type="non-terminal residue" evidence="7">
    <location>
        <position position="1"/>
    </location>
</feature>
<dbReference type="Pfam" id="PF03788">
    <property type="entry name" value="LrgA"/>
    <property type="match status" value="1"/>
</dbReference>
<evidence type="ECO:0000256" key="2">
    <source>
        <dbReference type="ARBA" id="ARBA00022475"/>
    </source>
</evidence>
<feature type="transmembrane region" description="Helical" evidence="6">
    <location>
        <begin position="97"/>
        <end position="118"/>
    </location>
</feature>
<evidence type="ECO:0000313" key="8">
    <source>
        <dbReference type="Proteomes" id="UP000018877"/>
    </source>
</evidence>
<accession>A0AB94IG92</accession>
<dbReference type="InterPro" id="IPR005538">
    <property type="entry name" value="LrgA/CidA"/>
</dbReference>
<keyword evidence="2" id="KW-1003">Cell membrane</keyword>
<protein>
    <submittedName>
        <fullName evidence="7">Holin-like protein</fullName>
    </submittedName>
</protein>
<evidence type="ECO:0000256" key="1">
    <source>
        <dbReference type="ARBA" id="ARBA00004651"/>
    </source>
</evidence>
<dbReference type="GO" id="GO:0005886">
    <property type="term" value="C:plasma membrane"/>
    <property type="evidence" value="ECO:0007669"/>
    <property type="project" value="UniProtKB-SubCell"/>
</dbReference>
<name>A0AB94IG92_9BACI</name>
<feature type="transmembrane region" description="Helical" evidence="6">
    <location>
        <begin position="124"/>
        <end position="151"/>
    </location>
</feature>
<dbReference type="EMBL" id="ALAN01000178">
    <property type="protein sequence ID" value="ETI66130.1"/>
    <property type="molecule type" value="Genomic_DNA"/>
</dbReference>
<sequence length="172" mass="19301">RPANRTRLEWKSTFTFNTANQKKRKKGSCFQKEEQHNMKKFLNILLQICILFIFSYIGAVIHNLFHLVIPGSIIGLLLLFICLCLKIVPVKYIENGAGFLLSTLMLFFIPSTVGIMNYPSLLSIQGALLVAAILLSTIITIAIAGTASQFFEKKAQERKDDKECSKFSSHSA</sequence>
<evidence type="ECO:0000256" key="6">
    <source>
        <dbReference type="SAM" id="Phobius"/>
    </source>
</evidence>
<dbReference type="PANTHER" id="PTHR33931">
    <property type="entry name" value="HOLIN-LIKE PROTEIN CIDA-RELATED"/>
    <property type="match status" value="1"/>
</dbReference>
<keyword evidence="5 6" id="KW-0472">Membrane</keyword>
<evidence type="ECO:0000256" key="4">
    <source>
        <dbReference type="ARBA" id="ARBA00022989"/>
    </source>
</evidence>
<reference evidence="7 8" key="1">
    <citation type="journal article" date="2014" name="Environ. Microbiol.">
        <title>The nitrate-ammonifying and nosZ-carrying bacterium Bacillus vireti is a potent source and sink for nitric and nitrous oxide under high nitrate conditions.</title>
        <authorList>
            <person name="Mania D."/>
            <person name="Heylen K."/>
            <person name="van Spanning R.J."/>
            <person name="Frostegard A."/>
        </authorList>
    </citation>
    <scope>NUCLEOTIDE SEQUENCE [LARGE SCALE GENOMIC DNA]</scope>
    <source>
        <strain evidence="7 8">LMG 21834</strain>
    </source>
</reference>
<dbReference type="AlphaFoldDB" id="A0AB94IG92"/>
<gene>
    <name evidence="7" type="ORF">BAVI_24198</name>
</gene>
<evidence type="ECO:0000313" key="7">
    <source>
        <dbReference type="EMBL" id="ETI66130.1"/>
    </source>
</evidence>
<keyword evidence="3 6" id="KW-0812">Transmembrane</keyword>
<feature type="transmembrane region" description="Helical" evidence="6">
    <location>
        <begin position="41"/>
        <end position="61"/>
    </location>
</feature>
<evidence type="ECO:0000256" key="3">
    <source>
        <dbReference type="ARBA" id="ARBA00022692"/>
    </source>
</evidence>
<dbReference type="NCBIfam" id="NF002460">
    <property type="entry name" value="PRK01658.1"/>
    <property type="match status" value="1"/>
</dbReference>
<keyword evidence="8" id="KW-1185">Reference proteome</keyword>
<keyword evidence="4 6" id="KW-1133">Transmembrane helix</keyword>
<proteinExistence type="predicted"/>